<feature type="compositionally biased region" description="Basic residues" evidence="2">
    <location>
        <begin position="332"/>
        <end position="343"/>
    </location>
</feature>
<name>A0A9P1D5X0_9DINO</name>
<evidence type="ECO:0000313" key="7">
    <source>
        <dbReference type="Proteomes" id="UP001152797"/>
    </source>
</evidence>
<dbReference type="EMBL" id="CAMXCT020003334">
    <property type="protein sequence ID" value="CAL1157235.1"/>
    <property type="molecule type" value="Genomic_DNA"/>
</dbReference>
<comment type="caution">
    <text evidence="4">The sequence shown here is derived from an EMBL/GenBank/DDBJ whole genome shotgun (WGS) entry which is preliminary data.</text>
</comment>
<dbReference type="PANTHER" id="PTHR21715:SF0">
    <property type="entry name" value="RH04127P"/>
    <property type="match status" value="1"/>
</dbReference>
<feature type="coiled-coil region" evidence="1">
    <location>
        <begin position="169"/>
        <end position="196"/>
    </location>
</feature>
<dbReference type="Pfam" id="PF00397">
    <property type="entry name" value="WW"/>
    <property type="match status" value="1"/>
</dbReference>
<accession>A0A9P1D5X0</accession>
<dbReference type="PROSITE" id="PS01159">
    <property type="entry name" value="WW_DOMAIN_1"/>
    <property type="match status" value="2"/>
</dbReference>
<feature type="compositionally biased region" description="Basic and acidic residues" evidence="2">
    <location>
        <begin position="344"/>
        <end position="358"/>
    </location>
</feature>
<dbReference type="PROSITE" id="PS50020">
    <property type="entry name" value="WW_DOMAIN_2"/>
    <property type="match status" value="2"/>
</dbReference>
<feature type="region of interest" description="Disordered" evidence="2">
    <location>
        <begin position="252"/>
        <end position="438"/>
    </location>
</feature>
<feature type="compositionally biased region" description="Basic and acidic residues" evidence="2">
    <location>
        <begin position="268"/>
        <end position="278"/>
    </location>
</feature>
<dbReference type="CDD" id="cd00201">
    <property type="entry name" value="WW"/>
    <property type="match status" value="2"/>
</dbReference>
<dbReference type="OrthoDB" id="6344460at2759"/>
<evidence type="ECO:0000313" key="6">
    <source>
        <dbReference type="EMBL" id="CAL4791172.1"/>
    </source>
</evidence>
<evidence type="ECO:0000313" key="5">
    <source>
        <dbReference type="EMBL" id="CAL1157235.1"/>
    </source>
</evidence>
<proteinExistence type="predicted"/>
<feature type="region of interest" description="Disordered" evidence="2">
    <location>
        <begin position="13"/>
        <end position="58"/>
    </location>
</feature>
<keyword evidence="1" id="KW-0175">Coiled coil</keyword>
<evidence type="ECO:0000313" key="4">
    <source>
        <dbReference type="EMBL" id="CAI4003860.1"/>
    </source>
</evidence>
<dbReference type="PANTHER" id="PTHR21715">
    <property type="entry name" value="RH04127P"/>
    <property type="match status" value="1"/>
</dbReference>
<gene>
    <name evidence="4" type="ORF">C1SCF055_LOCUS29688</name>
</gene>
<reference evidence="4" key="1">
    <citation type="submission" date="2022-10" db="EMBL/GenBank/DDBJ databases">
        <authorList>
            <person name="Chen Y."/>
            <person name="Dougan E. K."/>
            <person name="Chan C."/>
            <person name="Rhodes N."/>
            <person name="Thang M."/>
        </authorList>
    </citation>
    <scope>NUCLEOTIDE SEQUENCE</scope>
</reference>
<reference evidence="5" key="2">
    <citation type="submission" date="2024-04" db="EMBL/GenBank/DDBJ databases">
        <authorList>
            <person name="Chen Y."/>
            <person name="Shah S."/>
            <person name="Dougan E. K."/>
            <person name="Thang M."/>
            <person name="Chan C."/>
        </authorList>
    </citation>
    <scope>NUCLEOTIDE SEQUENCE [LARGE SCALE GENOMIC DNA]</scope>
</reference>
<evidence type="ECO:0000259" key="3">
    <source>
        <dbReference type="PROSITE" id="PS50020"/>
    </source>
</evidence>
<dbReference type="InterPro" id="IPR001202">
    <property type="entry name" value="WW_dom"/>
</dbReference>
<dbReference type="SMART" id="SM00456">
    <property type="entry name" value="WW"/>
    <property type="match status" value="2"/>
</dbReference>
<feature type="compositionally biased region" description="Basic and acidic residues" evidence="2">
    <location>
        <begin position="32"/>
        <end position="42"/>
    </location>
</feature>
<dbReference type="InterPro" id="IPR036020">
    <property type="entry name" value="WW_dom_sf"/>
</dbReference>
<feature type="compositionally biased region" description="Low complexity" evidence="2">
    <location>
        <begin position="371"/>
        <end position="386"/>
    </location>
</feature>
<dbReference type="EMBL" id="CAMXCT010003334">
    <property type="protein sequence ID" value="CAI4003860.1"/>
    <property type="molecule type" value="Genomic_DNA"/>
</dbReference>
<protein>
    <submittedName>
        <fullName evidence="6">WW domain-containing protein</fullName>
    </submittedName>
</protein>
<dbReference type="AlphaFoldDB" id="A0A9P1D5X0"/>
<dbReference type="Proteomes" id="UP001152797">
    <property type="component" value="Unassembled WGS sequence"/>
</dbReference>
<feature type="compositionally biased region" description="Basic and acidic residues" evidence="2">
    <location>
        <begin position="13"/>
        <end position="25"/>
    </location>
</feature>
<feature type="domain" description="WW" evidence="3">
    <location>
        <begin position="197"/>
        <end position="224"/>
    </location>
</feature>
<feature type="compositionally biased region" description="Basic and acidic residues" evidence="2">
    <location>
        <begin position="288"/>
        <end position="331"/>
    </location>
</feature>
<sequence>MGFFKLGRLERGKSGDVKADKKDGEPLLEAGPDERKKRDHEGGSMAAKPAAEGRSGATTRVQAGLSVNDFISKTKTQQRQGLKPSGPELIAYARYLGIDPVADHDLLWIAVEALEAPLPSDWTEHFDSSDRVFYYNASTRVSSWTHPLEHVYRDTYKTIVSLRNSTMSAQERADALSKLQAEVRQMDQETQKEVNKWSEHQDEQGNRFFFNKEERLSTWTDPRPAKMQVLYLKMKMLRLLLSSSAGTPGFVDAMNSRDSASRHGLGSENREKKEKGLDYTDAPMAKPRASDKKASAADEIIDLSKDGIDEKNSPRTSEHSAHNSDSDSDDRKKKKKKKKKDKKDKKEDKKSRKAKDEAIEALGGMTDLARPPATSSSAANLPLSNSEDPGGFGEPGEVAGKGHVKVKAGIKLEPLGGPSQGGSSPSVLDRGLDARRVM</sequence>
<evidence type="ECO:0000256" key="1">
    <source>
        <dbReference type="SAM" id="Coils"/>
    </source>
</evidence>
<dbReference type="Gene3D" id="3.30.1470.10">
    <property type="entry name" value="Photosystem I PsaD, reaction center subunit II"/>
    <property type="match status" value="1"/>
</dbReference>
<dbReference type="SUPFAM" id="SSF51045">
    <property type="entry name" value="WW domain"/>
    <property type="match status" value="2"/>
</dbReference>
<organism evidence="4">
    <name type="scientific">Cladocopium goreaui</name>
    <dbReference type="NCBI Taxonomy" id="2562237"/>
    <lineage>
        <taxon>Eukaryota</taxon>
        <taxon>Sar</taxon>
        <taxon>Alveolata</taxon>
        <taxon>Dinophyceae</taxon>
        <taxon>Suessiales</taxon>
        <taxon>Symbiodiniaceae</taxon>
        <taxon>Cladocopium</taxon>
    </lineage>
</organism>
<keyword evidence="7" id="KW-1185">Reference proteome</keyword>
<dbReference type="InterPro" id="IPR053233">
    <property type="entry name" value="ABRA-related"/>
</dbReference>
<feature type="domain" description="WW" evidence="3">
    <location>
        <begin position="116"/>
        <end position="149"/>
    </location>
</feature>
<dbReference type="Gene3D" id="2.20.70.10">
    <property type="match status" value="1"/>
</dbReference>
<evidence type="ECO:0000256" key="2">
    <source>
        <dbReference type="SAM" id="MobiDB-lite"/>
    </source>
</evidence>
<dbReference type="EMBL" id="CAMXCT030003334">
    <property type="protein sequence ID" value="CAL4791172.1"/>
    <property type="molecule type" value="Genomic_DNA"/>
</dbReference>